<dbReference type="eggNOG" id="COG0628">
    <property type="taxonomic scope" value="Bacteria"/>
</dbReference>
<evidence type="ECO:0000256" key="6">
    <source>
        <dbReference type="ARBA" id="ARBA00022989"/>
    </source>
</evidence>
<feature type="transmembrane region" description="Helical" evidence="9">
    <location>
        <begin position="358"/>
        <end position="389"/>
    </location>
</feature>
<evidence type="ECO:0000256" key="4">
    <source>
        <dbReference type="ARBA" id="ARBA00022475"/>
    </source>
</evidence>
<protein>
    <submittedName>
        <fullName evidence="10">Integral membrane protein</fullName>
    </submittedName>
</protein>
<evidence type="ECO:0000313" key="10">
    <source>
        <dbReference type="EMBL" id="AEF41437.1"/>
    </source>
</evidence>
<evidence type="ECO:0000256" key="7">
    <source>
        <dbReference type="ARBA" id="ARBA00023136"/>
    </source>
</evidence>
<dbReference type="Pfam" id="PF01594">
    <property type="entry name" value="AI-2E_transport"/>
    <property type="match status" value="1"/>
</dbReference>
<keyword evidence="3" id="KW-0813">Transport</keyword>
<evidence type="ECO:0000256" key="2">
    <source>
        <dbReference type="ARBA" id="ARBA00009773"/>
    </source>
</evidence>
<dbReference type="AlphaFoldDB" id="F6EKV7"/>
<feature type="transmembrane region" description="Helical" evidence="9">
    <location>
        <begin position="321"/>
        <end position="338"/>
    </location>
</feature>
<feature type="transmembrane region" description="Helical" evidence="9">
    <location>
        <begin position="65"/>
        <end position="83"/>
    </location>
</feature>
<dbReference type="PANTHER" id="PTHR21716">
    <property type="entry name" value="TRANSMEMBRANE PROTEIN"/>
    <property type="match status" value="1"/>
</dbReference>
<dbReference type="EMBL" id="CP002786">
    <property type="protein sequence ID" value="AEF41437.1"/>
    <property type="molecule type" value="Genomic_DNA"/>
</dbReference>
<dbReference type="GO" id="GO:0055085">
    <property type="term" value="P:transmembrane transport"/>
    <property type="evidence" value="ECO:0007669"/>
    <property type="project" value="TreeGrafter"/>
</dbReference>
<keyword evidence="4" id="KW-1003">Cell membrane</keyword>
<evidence type="ECO:0000256" key="3">
    <source>
        <dbReference type="ARBA" id="ARBA00022448"/>
    </source>
</evidence>
<reference evidence="10 11" key="1">
    <citation type="journal article" date="2011" name="J. Bacteriol.">
        <title>Complete genome sequence of Amycolicicoccus subflavus DQS3-9A1T, an actinomycete isolated from crude oil-polluted soil.</title>
        <authorList>
            <person name="Cai M."/>
            <person name="Chen W.M."/>
            <person name="Nie Y."/>
            <person name="Chi C.Q."/>
            <person name="Wang Y.N."/>
            <person name="Tang Y.Q."/>
            <person name="Li G.Y."/>
            <person name="Wu X.L."/>
        </authorList>
    </citation>
    <scope>NUCLEOTIDE SEQUENCE [LARGE SCALE GENOMIC DNA]</scope>
    <source>
        <strain evidence="11">DSM 45089 / DQS3-9A1</strain>
    </source>
</reference>
<dbReference type="HOGENOM" id="CLU_031275_3_0_11"/>
<feature type="transmembrane region" description="Helical" evidence="9">
    <location>
        <begin position="89"/>
        <end position="111"/>
    </location>
</feature>
<keyword evidence="11" id="KW-1185">Reference proteome</keyword>
<keyword evidence="6 9" id="KW-1133">Transmembrane helix</keyword>
<dbReference type="KEGG" id="asd:AS9A_2990"/>
<dbReference type="GO" id="GO:0005886">
    <property type="term" value="C:plasma membrane"/>
    <property type="evidence" value="ECO:0007669"/>
    <property type="project" value="UniProtKB-SubCell"/>
</dbReference>
<dbReference type="STRING" id="443218.AS9A_2990"/>
<comment type="similarity">
    <text evidence="2">Belongs to the autoinducer-2 exporter (AI-2E) (TC 2.A.86) family.</text>
</comment>
<keyword evidence="7 9" id="KW-0472">Membrane</keyword>
<dbReference type="InterPro" id="IPR002549">
    <property type="entry name" value="AI-2E-like"/>
</dbReference>
<feature type="transmembrane region" description="Helical" evidence="9">
    <location>
        <begin position="260"/>
        <end position="284"/>
    </location>
</feature>
<comment type="subcellular location">
    <subcellularLocation>
        <location evidence="1">Cell membrane</location>
        <topology evidence="1">Multi-pass membrane protein</topology>
    </subcellularLocation>
</comment>
<evidence type="ECO:0000256" key="5">
    <source>
        <dbReference type="ARBA" id="ARBA00022692"/>
    </source>
</evidence>
<name>F6EKV7_HOYSD</name>
<accession>F6EKV7</accession>
<dbReference type="RefSeq" id="WP_013807786.1">
    <property type="nucleotide sequence ID" value="NC_015564.1"/>
</dbReference>
<evidence type="ECO:0000313" key="11">
    <source>
        <dbReference type="Proteomes" id="UP000009235"/>
    </source>
</evidence>
<gene>
    <name evidence="10" type="ordered locus">AS9A_2990</name>
</gene>
<dbReference type="PANTHER" id="PTHR21716:SF53">
    <property type="entry name" value="PERMEASE PERM-RELATED"/>
    <property type="match status" value="1"/>
</dbReference>
<sequence>MNAKITPCHVTSDEAGLPVPDQRSSPVPEVAEAAGVVDLQRTSAPRRARHRGDFIGEGGRWVATWSLRLILFAAAAYIVGWVVGRMWVIALPVALAVIVSTVLWPIAGWLYRHHVPAALASMISLLVAFGVFGGLIASIVPSIVDDAPALAEQAEEGILSIQEWISGPPLNIEPEQLNEYVQAVAGVLQESSDRIASGVFVGLGAATSILITLVLSLVLTFFFLKDGLRFLPWFLRSTGGPGAHHVAEVLRRQWKTLAGFIRAQAIVSFVDAFFIWIGLIVMGVPLANALAIITFIAGFVPIVGAFVAGALAVLVALVANGLVNALIVLGIIVAVQQLESNILQPILQSRSMNLHPVVVLLSVTAGARLFGIVGAFLAVPVAAMVAVAVRYVGEVLDEKTADETRHLQGTDDDVGPDDVGPGEAEDVAESGSSPRS</sequence>
<proteinExistence type="inferred from homology"/>
<organism evidence="10 11">
    <name type="scientific">Hoyosella subflava (strain DSM 45089 / JCM 17490 / NBRC 109087 / DQS3-9A1)</name>
    <name type="common">Amycolicicoccus subflavus</name>
    <dbReference type="NCBI Taxonomy" id="443218"/>
    <lineage>
        <taxon>Bacteria</taxon>
        <taxon>Bacillati</taxon>
        <taxon>Actinomycetota</taxon>
        <taxon>Actinomycetes</taxon>
        <taxon>Mycobacteriales</taxon>
        <taxon>Hoyosellaceae</taxon>
        <taxon>Hoyosella</taxon>
    </lineage>
</organism>
<evidence type="ECO:0000256" key="8">
    <source>
        <dbReference type="SAM" id="MobiDB-lite"/>
    </source>
</evidence>
<evidence type="ECO:0000256" key="9">
    <source>
        <dbReference type="SAM" id="Phobius"/>
    </source>
</evidence>
<keyword evidence="5 9" id="KW-0812">Transmembrane</keyword>
<evidence type="ECO:0000256" key="1">
    <source>
        <dbReference type="ARBA" id="ARBA00004651"/>
    </source>
</evidence>
<feature type="transmembrane region" description="Helical" evidence="9">
    <location>
        <begin position="199"/>
        <end position="224"/>
    </location>
</feature>
<feature type="transmembrane region" description="Helical" evidence="9">
    <location>
        <begin position="290"/>
        <end position="314"/>
    </location>
</feature>
<dbReference type="Proteomes" id="UP000009235">
    <property type="component" value="Chromosome"/>
</dbReference>
<feature type="transmembrane region" description="Helical" evidence="9">
    <location>
        <begin position="118"/>
        <end position="140"/>
    </location>
</feature>
<feature type="region of interest" description="Disordered" evidence="8">
    <location>
        <begin position="402"/>
        <end position="436"/>
    </location>
</feature>